<gene>
    <name evidence="1" type="ORF">ANACOL_03835</name>
</gene>
<protein>
    <submittedName>
        <fullName evidence="1">Uncharacterized protein</fullName>
    </submittedName>
</protein>
<organism evidence="1 2">
    <name type="scientific">Anaerotruncus colihominis DSM 17241</name>
    <dbReference type="NCBI Taxonomy" id="445972"/>
    <lineage>
        <taxon>Bacteria</taxon>
        <taxon>Bacillati</taxon>
        <taxon>Bacillota</taxon>
        <taxon>Clostridia</taxon>
        <taxon>Eubacteriales</taxon>
        <taxon>Oscillospiraceae</taxon>
        <taxon>Anaerotruncus</taxon>
    </lineage>
</organism>
<comment type="caution">
    <text evidence="1">The sequence shown here is derived from an EMBL/GenBank/DDBJ whole genome shotgun (WGS) entry which is preliminary data.</text>
</comment>
<keyword evidence="2" id="KW-1185">Reference proteome</keyword>
<dbReference type="HOGENOM" id="CLU_3039806_0_0_9"/>
<dbReference type="Proteomes" id="UP000003803">
    <property type="component" value="Unassembled WGS sequence"/>
</dbReference>
<reference evidence="1" key="1">
    <citation type="submission" date="2007-11" db="EMBL/GenBank/DDBJ databases">
        <authorList>
            <person name="Fulton L."/>
            <person name="Clifton S."/>
            <person name="Fulton B."/>
            <person name="Xu J."/>
            <person name="Minx P."/>
            <person name="Pepin K.H."/>
            <person name="Johnson M."/>
            <person name="Thiruvilangam P."/>
            <person name="Bhonagiri V."/>
            <person name="Nash W.E."/>
            <person name="Mardis E.R."/>
            <person name="Wilson R.K."/>
        </authorList>
    </citation>
    <scope>NUCLEOTIDE SEQUENCE [LARGE SCALE GENOMIC DNA]</scope>
    <source>
        <strain evidence="1">DSM 17241</strain>
    </source>
</reference>
<name>B0PGA3_9FIRM</name>
<proteinExistence type="predicted"/>
<sequence length="54" mass="6594">MYDYFKPALFIFRWHLIKRSGIRCKYSSFLLFEIGSSLNDFSENSWRQKKGFAY</sequence>
<evidence type="ECO:0000313" key="1">
    <source>
        <dbReference type="EMBL" id="EDS09691.1"/>
    </source>
</evidence>
<dbReference type="AlphaFoldDB" id="B0PGA3"/>
<evidence type="ECO:0000313" key="2">
    <source>
        <dbReference type="Proteomes" id="UP000003803"/>
    </source>
</evidence>
<accession>B0PGA3</accession>
<reference evidence="1" key="2">
    <citation type="submission" date="2013-09" db="EMBL/GenBank/DDBJ databases">
        <title>Draft genome sequence of Anaerotruncus colihominis(DSM 17241).</title>
        <authorList>
            <person name="Sudarsanam P."/>
            <person name="Ley R."/>
            <person name="Guruge J."/>
            <person name="Turnbaugh P.J."/>
            <person name="Mahowald M."/>
            <person name="Liep D."/>
            <person name="Gordon J."/>
        </authorList>
    </citation>
    <scope>NUCLEOTIDE SEQUENCE</scope>
    <source>
        <strain evidence="1">DSM 17241</strain>
    </source>
</reference>
<dbReference type="EMBL" id="ABGD02000027">
    <property type="protein sequence ID" value="EDS09691.1"/>
    <property type="molecule type" value="Genomic_DNA"/>
</dbReference>